<keyword evidence="3" id="KW-1185">Reference proteome</keyword>
<name>A0A072USQ9_MEDTR</name>
<gene>
    <name evidence="1" type="ordered locus">MTR_4g016060</name>
</gene>
<dbReference type="AlphaFoldDB" id="A0A072USQ9"/>
<evidence type="ECO:0000313" key="1">
    <source>
        <dbReference type="EMBL" id="KEH28895.1"/>
    </source>
</evidence>
<dbReference type="EMBL" id="CM001220">
    <property type="protein sequence ID" value="KEH28895.1"/>
    <property type="molecule type" value="Genomic_DNA"/>
</dbReference>
<reference evidence="2" key="3">
    <citation type="submission" date="2015-04" db="UniProtKB">
        <authorList>
            <consortium name="EnsemblPlants"/>
        </authorList>
    </citation>
    <scope>IDENTIFICATION</scope>
    <source>
        <strain evidence="2">cv. Jemalong A17</strain>
    </source>
</reference>
<dbReference type="EnsemblPlants" id="KEH28895">
    <property type="protein sequence ID" value="KEH28895"/>
    <property type="gene ID" value="MTR_4g016060"/>
</dbReference>
<sequence length="113" mass="12826">MTGARILVSPLCVVNIFDPPKVLKITNTPYFPPSTSPSHENLLIYYQKQNGYILRKRRRKSSSLPSPSKAYTFTGALGDDAQEKAEDAKKWKTFMTRQGTQRRSKNAMIFEAV</sequence>
<proteinExistence type="predicted"/>
<organism evidence="1 3">
    <name type="scientific">Medicago truncatula</name>
    <name type="common">Barrel medic</name>
    <name type="synonym">Medicago tribuloides</name>
    <dbReference type="NCBI Taxonomy" id="3880"/>
    <lineage>
        <taxon>Eukaryota</taxon>
        <taxon>Viridiplantae</taxon>
        <taxon>Streptophyta</taxon>
        <taxon>Embryophyta</taxon>
        <taxon>Tracheophyta</taxon>
        <taxon>Spermatophyta</taxon>
        <taxon>Magnoliopsida</taxon>
        <taxon>eudicotyledons</taxon>
        <taxon>Gunneridae</taxon>
        <taxon>Pentapetalae</taxon>
        <taxon>rosids</taxon>
        <taxon>fabids</taxon>
        <taxon>Fabales</taxon>
        <taxon>Fabaceae</taxon>
        <taxon>Papilionoideae</taxon>
        <taxon>50 kb inversion clade</taxon>
        <taxon>NPAAA clade</taxon>
        <taxon>Hologalegina</taxon>
        <taxon>IRL clade</taxon>
        <taxon>Trifolieae</taxon>
        <taxon>Medicago</taxon>
    </lineage>
</organism>
<reference evidence="1 3" key="2">
    <citation type="journal article" date="2014" name="BMC Genomics">
        <title>An improved genome release (version Mt4.0) for the model legume Medicago truncatula.</title>
        <authorList>
            <person name="Tang H."/>
            <person name="Krishnakumar V."/>
            <person name="Bidwell S."/>
            <person name="Rosen B."/>
            <person name="Chan A."/>
            <person name="Zhou S."/>
            <person name="Gentzbittel L."/>
            <person name="Childs K.L."/>
            <person name="Yandell M."/>
            <person name="Gundlach H."/>
            <person name="Mayer K.F."/>
            <person name="Schwartz D.C."/>
            <person name="Town C.D."/>
        </authorList>
    </citation>
    <scope>GENOME REANNOTATION</scope>
    <source>
        <strain evidence="1">A17</strain>
        <strain evidence="2 3">cv. Jemalong A17</strain>
    </source>
</reference>
<protein>
    <submittedName>
        <fullName evidence="1 2">Uncharacterized protein</fullName>
    </submittedName>
</protein>
<evidence type="ECO:0000313" key="2">
    <source>
        <dbReference type="EnsemblPlants" id="KEH28895"/>
    </source>
</evidence>
<dbReference type="HOGENOM" id="CLU_2137189_0_0_1"/>
<accession>A0A072USQ9</accession>
<reference evidence="1 3" key="1">
    <citation type="journal article" date="2011" name="Nature">
        <title>The Medicago genome provides insight into the evolution of rhizobial symbioses.</title>
        <authorList>
            <person name="Young N.D."/>
            <person name="Debelle F."/>
            <person name="Oldroyd G.E."/>
            <person name="Geurts R."/>
            <person name="Cannon S.B."/>
            <person name="Udvardi M.K."/>
            <person name="Benedito V.A."/>
            <person name="Mayer K.F."/>
            <person name="Gouzy J."/>
            <person name="Schoof H."/>
            <person name="Van de Peer Y."/>
            <person name="Proost S."/>
            <person name="Cook D.R."/>
            <person name="Meyers B.C."/>
            <person name="Spannagl M."/>
            <person name="Cheung F."/>
            <person name="De Mita S."/>
            <person name="Krishnakumar V."/>
            <person name="Gundlach H."/>
            <person name="Zhou S."/>
            <person name="Mudge J."/>
            <person name="Bharti A.K."/>
            <person name="Murray J.D."/>
            <person name="Naoumkina M.A."/>
            <person name="Rosen B."/>
            <person name="Silverstein K.A."/>
            <person name="Tang H."/>
            <person name="Rombauts S."/>
            <person name="Zhao P.X."/>
            <person name="Zhou P."/>
            <person name="Barbe V."/>
            <person name="Bardou P."/>
            <person name="Bechner M."/>
            <person name="Bellec A."/>
            <person name="Berger A."/>
            <person name="Berges H."/>
            <person name="Bidwell S."/>
            <person name="Bisseling T."/>
            <person name="Choisne N."/>
            <person name="Couloux A."/>
            <person name="Denny R."/>
            <person name="Deshpande S."/>
            <person name="Dai X."/>
            <person name="Doyle J.J."/>
            <person name="Dudez A.M."/>
            <person name="Farmer A.D."/>
            <person name="Fouteau S."/>
            <person name="Franken C."/>
            <person name="Gibelin C."/>
            <person name="Gish J."/>
            <person name="Goldstein S."/>
            <person name="Gonzalez A.J."/>
            <person name="Green P.J."/>
            <person name="Hallab A."/>
            <person name="Hartog M."/>
            <person name="Hua A."/>
            <person name="Humphray S.J."/>
            <person name="Jeong D.H."/>
            <person name="Jing Y."/>
            <person name="Jocker A."/>
            <person name="Kenton S.M."/>
            <person name="Kim D.J."/>
            <person name="Klee K."/>
            <person name="Lai H."/>
            <person name="Lang C."/>
            <person name="Lin S."/>
            <person name="Macmil S.L."/>
            <person name="Magdelenat G."/>
            <person name="Matthews L."/>
            <person name="McCorrison J."/>
            <person name="Monaghan E.L."/>
            <person name="Mun J.H."/>
            <person name="Najar F.Z."/>
            <person name="Nicholson C."/>
            <person name="Noirot C."/>
            <person name="O'Bleness M."/>
            <person name="Paule C.R."/>
            <person name="Poulain J."/>
            <person name="Prion F."/>
            <person name="Qin B."/>
            <person name="Qu C."/>
            <person name="Retzel E.F."/>
            <person name="Riddle C."/>
            <person name="Sallet E."/>
            <person name="Samain S."/>
            <person name="Samson N."/>
            <person name="Sanders I."/>
            <person name="Saurat O."/>
            <person name="Scarpelli C."/>
            <person name="Schiex T."/>
            <person name="Segurens B."/>
            <person name="Severin A.J."/>
            <person name="Sherrier D.J."/>
            <person name="Shi R."/>
            <person name="Sims S."/>
            <person name="Singer S.R."/>
            <person name="Sinharoy S."/>
            <person name="Sterck L."/>
            <person name="Viollet A."/>
            <person name="Wang B.B."/>
            <person name="Wang K."/>
            <person name="Wang M."/>
            <person name="Wang X."/>
            <person name="Warfsmann J."/>
            <person name="Weissenbach J."/>
            <person name="White D.D."/>
            <person name="White J.D."/>
            <person name="Wiley G.B."/>
            <person name="Wincker P."/>
            <person name="Xing Y."/>
            <person name="Yang L."/>
            <person name="Yao Z."/>
            <person name="Ying F."/>
            <person name="Zhai J."/>
            <person name="Zhou L."/>
            <person name="Zuber A."/>
            <person name="Denarie J."/>
            <person name="Dixon R.A."/>
            <person name="May G.D."/>
            <person name="Schwartz D.C."/>
            <person name="Rogers J."/>
            <person name="Quetier F."/>
            <person name="Town C.D."/>
            <person name="Roe B.A."/>
        </authorList>
    </citation>
    <scope>NUCLEOTIDE SEQUENCE [LARGE SCALE GENOMIC DNA]</scope>
    <source>
        <strain evidence="1">A17</strain>
        <strain evidence="2 3">cv. Jemalong A17</strain>
    </source>
</reference>
<dbReference type="Proteomes" id="UP000002051">
    <property type="component" value="Chromosome 4"/>
</dbReference>
<evidence type="ECO:0000313" key="3">
    <source>
        <dbReference type="Proteomes" id="UP000002051"/>
    </source>
</evidence>